<dbReference type="EMBL" id="PKOZ01000013">
    <property type="protein sequence ID" value="PQD94150.1"/>
    <property type="molecule type" value="Genomic_DNA"/>
</dbReference>
<evidence type="ECO:0000256" key="2">
    <source>
        <dbReference type="ARBA" id="ARBA00022980"/>
    </source>
</evidence>
<dbReference type="Proteomes" id="UP000239663">
    <property type="component" value="Unassembled WGS sequence"/>
</dbReference>
<evidence type="ECO:0000256" key="4">
    <source>
        <dbReference type="ARBA" id="ARBA00035176"/>
    </source>
</evidence>
<dbReference type="OrthoDB" id="9801333at2"/>
<dbReference type="InterPro" id="IPR011332">
    <property type="entry name" value="Ribosomal_zn-bd"/>
</dbReference>
<dbReference type="AlphaFoldDB" id="A0A2S7MWM0"/>
<dbReference type="RefSeq" id="WP_104850478.1">
    <property type="nucleotide sequence ID" value="NZ_PKOZ01000013.1"/>
</dbReference>
<dbReference type="NCBIfam" id="NF001764">
    <property type="entry name" value="PRK00504.1"/>
    <property type="match status" value="1"/>
</dbReference>
<protein>
    <recommendedName>
        <fullName evidence="4 5">Large ribosomal subunit protein bL33</fullName>
    </recommendedName>
</protein>
<evidence type="ECO:0000256" key="1">
    <source>
        <dbReference type="ARBA" id="ARBA00007596"/>
    </source>
</evidence>
<evidence type="ECO:0000256" key="3">
    <source>
        <dbReference type="ARBA" id="ARBA00023274"/>
    </source>
</evidence>
<comment type="similarity">
    <text evidence="1 5">Belongs to the bacterial ribosomal protein bL33 family.</text>
</comment>
<name>A0A2S7MWM0_9BACI</name>
<accession>A0A2S7MWM0</accession>
<dbReference type="SUPFAM" id="SSF57829">
    <property type="entry name" value="Zn-binding ribosomal proteins"/>
    <property type="match status" value="1"/>
</dbReference>
<evidence type="ECO:0000256" key="5">
    <source>
        <dbReference type="HAMAP-Rule" id="MF_00294"/>
    </source>
</evidence>
<sequence length="50" mass="5788">MNKKVIIACTKCGSRNYSTNYKQAEEKALRLELNKFCKTCNTHTPHKQTI</sequence>
<dbReference type="HAMAP" id="MF_00294">
    <property type="entry name" value="Ribosomal_bL33"/>
    <property type="match status" value="1"/>
</dbReference>
<keyword evidence="3 5" id="KW-0687">Ribonucleoprotein</keyword>
<dbReference type="InterPro" id="IPR001705">
    <property type="entry name" value="Ribosomal_bL33"/>
</dbReference>
<dbReference type="GO" id="GO:0005840">
    <property type="term" value="C:ribosome"/>
    <property type="evidence" value="ECO:0007669"/>
    <property type="project" value="UniProtKB-KW"/>
</dbReference>
<dbReference type="InterPro" id="IPR038584">
    <property type="entry name" value="Ribosomal_bL33_sf"/>
</dbReference>
<proteinExistence type="inferred from homology"/>
<evidence type="ECO:0000313" key="7">
    <source>
        <dbReference type="Proteomes" id="UP000239663"/>
    </source>
</evidence>
<gene>
    <name evidence="5 6" type="primary">rpmG</name>
    <name evidence="6" type="ORF">CYL18_15700</name>
</gene>
<dbReference type="Pfam" id="PF00471">
    <property type="entry name" value="Ribosomal_L33"/>
    <property type="match status" value="1"/>
</dbReference>
<dbReference type="NCBIfam" id="TIGR01023">
    <property type="entry name" value="rpmG_bact"/>
    <property type="match status" value="1"/>
</dbReference>
<dbReference type="GO" id="GO:0003735">
    <property type="term" value="F:structural constituent of ribosome"/>
    <property type="evidence" value="ECO:0007669"/>
    <property type="project" value="InterPro"/>
</dbReference>
<evidence type="ECO:0000313" key="6">
    <source>
        <dbReference type="EMBL" id="PQD94150.1"/>
    </source>
</evidence>
<dbReference type="GO" id="GO:1990904">
    <property type="term" value="C:ribonucleoprotein complex"/>
    <property type="evidence" value="ECO:0007669"/>
    <property type="project" value="UniProtKB-KW"/>
</dbReference>
<reference evidence="6 7" key="1">
    <citation type="submission" date="2017-12" db="EMBL/GenBank/DDBJ databases">
        <title>Taxonomic description and draft genome of Pradoshia cofamensis Gen. nov., sp. nov., a thermotolerant bacillale isolated from anterior gut of earthworm Eisenia fetida.</title>
        <authorList>
            <person name="Saha T."/>
            <person name="Chakraborty R."/>
        </authorList>
    </citation>
    <scope>NUCLEOTIDE SEQUENCE [LARGE SCALE GENOMIC DNA]</scope>
    <source>
        <strain evidence="6 7">EAG3</strain>
    </source>
</reference>
<dbReference type="GO" id="GO:0006412">
    <property type="term" value="P:translation"/>
    <property type="evidence" value="ECO:0007669"/>
    <property type="project" value="UniProtKB-UniRule"/>
</dbReference>
<keyword evidence="7" id="KW-1185">Reference proteome</keyword>
<dbReference type="GO" id="GO:0005737">
    <property type="term" value="C:cytoplasm"/>
    <property type="evidence" value="ECO:0007669"/>
    <property type="project" value="UniProtKB-ARBA"/>
</dbReference>
<comment type="caution">
    <text evidence="6">The sequence shown here is derived from an EMBL/GenBank/DDBJ whole genome shotgun (WGS) entry which is preliminary data.</text>
</comment>
<dbReference type="Gene3D" id="2.20.28.120">
    <property type="entry name" value="Ribosomal protein L33"/>
    <property type="match status" value="1"/>
</dbReference>
<keyword evidence="2 5" id="KW-0689">Ribosomal protein</keyword>
<organism evidence="6 7">
    <name type="scientific">Pradoshia eiseniae</name>
    <dbReference type="NCBI Taxonomy" id="2064768"/>
    <lineage>
        <taxon>Bacteria</taxon>
        <taxon>Bacillati</taxon>
        <taxon>Bacillota</taxon>
        <taxon>Bacilli</taxon>
        <taxon>Bacillales</taxon>
        <taxon>Bacillaceae</taxon>
        <taxon>Pradoshia</taxon>
    </lineage>
</organism>